<proteinExistence type="inferred from homology"/>
<gene>
    <name evidence="9" type="ORF">BDZ90DRAFT_260699</name>
</gene>
<dbReference type="EMBL" id="KZ819669">
    <property type="protein sequence ID" value="PWN27022.1"/>
    <property type="molecule type" value="Genomic_DNA"/>
</dbReference>
<dbReference type="Pfam" id="PF09759">
    <property type="entry name" value="Atx10homo_assoc"/>
    <property type="match status" value="1"/>
</dbReference>
<sequence length="652" mass="70537">MTTSSTSVPAALKAFLRDGLLSEGSSPSSSSSSPAPVRESDLLLALQQASSLAQTNLEGVREELLPLLALRESGSGSPRGAAVFAPLWKSVFEIKAKEPSGFSQSERVQIKVHLSLLSSRLLRNLVAGHPQAQQLIFDCLCSDTLALLRLGSSLAFSSDPEIQPLVRTLVQLLCNMVTMHKNLQKALFHKLRVVRPSSAVNGTASQEATQRVEVLQNLLASPDAGTVEAVQVLLLNCIKSSATNSTALAASLAGRRLLGQLLHLFETTLAEDDEGDHRLGRNGHSESDEDDDDDDGELEDFGVGELDLHDGPSTPASKPRAQKLSKHKRTSTHSSPSSSMQVTVGYAIFAHLFEIGLFRHMYRNLGPACVGSGELDGQHEEIVTTEQTLLLKTVDAWINAGGQQHTMRENSSMDQFGVLVDEFARLATFIRGAISQHSAGHVDRRLLGVHAALVLVLENLIQLGMIGCEGMEDDEQFRLESEEVLRRMRTREFVEAVVELLRAVGEFAPAISPFTSRMGQNGNGSLPEGHAHTSTGLSGTGPQAEPDRPRLDHLNRALVQLLGVLVFQHSPSSLPESFKERSALENAEEGDQVRAVQDLVRESGGLLLVLGMTKLDVSNPYIREHAVFTLRYLLQGNAASQELVGGLRLVDA</sequence>
<feature type="compositionally biased region" description="Acidic residues" evidence="7">
    <location>
        <begin position="287"/>
        <end position="302"/>
    </location>
</feature>
<dbReference type="PANTHER" id="PTHR13255:SF0">
    <property type="entry name" value="ATAXIN-10"/>
    <property type="match status" value="1"/>
</dbReference>
<feature type="compositionally biased region" description="Basic residues" evidence="7">
    <location>
        <begin position="320"/>
        <end position="331"/>
    </location>
</feature>
<feature type="compositionally biased region" description="Polar residues" evidence="7">
    <location>
        <begin position="532"/>
        <end position="541"/>
    </location>
</feature>
<name>A0A316UNY9_9BASI</name>
<dbReference type="InterPro" id="IPR051374">
    <property type="entry name" value="Ataxin-10/CTR86_families"/>
</dbReference>
<evidence type="ECO:0000256" key="5">
    <source>
        <dbReference type="ARBA" id="ARBA00044801"/>
    </source>
</evidence>
<dbReference type="InterPro" id="IPR016024">
    <property type="entry name" value="ARM-type_fold"/>
</dbReference>
<keyword evidence="3" id="KW-0131">Cell cycle</keyword>
<reference evidence="9 10" key="1">
    <citation type="journal article" date="2018" name="Mol. Biol. Evol.">
        <title>Broad Genomic Sampling Reveals a Smut Pathogenic Ancestry of the Fungal Clade Ustilaginomycotina.</title>
        <authorList>
            <person name="Kijpornyongpan T."/>
            <person name="Mondo S.J."/>
            <person name="Barry K."/>
            <person name="Sandor L."/>
            <person name="Lee J."/>
            <person name="Lipzen A."/>
            <person name="Pangilinan J."/>
            <person name="LaButti K."/>
            <person name="Hainaut M."/>
            <person name="Henrissat B."/>
            <person name="Grigoriev I.V."/>
            <person name="Spatafora J.W."/>
            <person name="Aime M.C."/>
        </authorList>
    </citation>
    <scope>NUCLEOTIDE SEQUENCE [LARGE SCALE GENOMIC DNA]</scope>
    <source>
        <strain evidence="9 10">MCA 5214</strain>
    </source>
</reference>
<accession>A0A316UNY9</accession>
<dbReference type="GeneID" id="37030105"/>
<evidence type="ECO:0000259" key="8">
    <source>
        <dbReference type="Pfam" id="PF09759"/>
    </source>
</evidence>
<feature type="region of interest" description="Disordered" evidence="7">
    <location>
        <begin position="518"/>
        <end position="549"/>
    </location>
</feature>
<dbReference type="SUPFAM" id="SSF48371">
    <property type="entry name" value="ARM repeat"/>
    <property type="match status" value="1"/>
</dbReference>
<dbReference type="GO" id="GO:0051301">
    <property type="term" value="P:cell division"/>
    <property type="evidence" value="ECO:0007669"/>
    <property type="project" value="UniProtKB-KW"/>
</dbReference>
<feature type="region of interest" description="Disordered" evidence="7">
    <location>
        <begin position="274"/>
        <end position="338"/>
    </location>
</feature>
<comment type="function">
    <text evidence="4">May play a role in the regulation of cytokinesis.</text>
</comment>
<feature type="domain" description="Ataxin-10" evidence="8">
    <location>
        <begin position="594"/>
        <end position="648"/>
    </location>
</feature>
<protein>
    <recommendedName>
        <fullName evidence="5">Ataxin-10 homolog</fullName>
    </recommendedName>
    <alternativeName>
        <fullName evidence="6">Copper transport protein 86</fullName>
    </alternativeName>
</protein>
<evidence type="ECO:0000256" key="1">
    <source>
        <dbReference type="ARBA" id="ARBA00008384"/>
    </source>
</evidence>
<feature type="compositionally biased region" description="Basic and acidic residues" evidence="7">
    <location>
        <begin position="275"/>
        <end position="286"/>
    </location>
</feature>
<dbReference type="InterPro" id="IPR019156">
    <property type="entry name" value="Ataxin-10_domain"/>
</dbReference>
<dbReference type="AlphaFoldDB" id="A0A316UNY9"/>
<dbReference type="RefSeq" id="XP_025361634.1">
    <property type="nucleotide sequence ID" value="XM_025508282.1"/>
</dbReference>
<dbReference type="PANTHER" id="PTHR13255">
    <property type="entry name" value="ATAXIN-10"/>
    <property type="match status" value="1"/>
</dbReference>
<comment type="similarity">
    <text evidence="1">Belongs to the ataxin-10 family.</text>
</comment>
<evidence type="ECO:0000256" key="7">
    <source>
        <dbReference type="SAM" id="MobiDB-lite"/>
    </source>
</evidence>
<evidence type="ECO:0000256" key="3">
    <source>
        <dbReference type="ARBA" id="ARBA00023306"/>
    </source>
</evidence>
<evidence type="ECO:0000313" key="10">
    <source>
        <dbReference type="Proteomes" id="UP000245884"/>
    </source>
</evidence>
<evidence type="ECO:0000256" key="4">
    <source>
        <dbReference type="ARBA" id="ARBA00044746"/>
    </source>
</evidence>
<organism evidence="9 10">
    <name type="scientific">Jaminaea rosea</name>
    <dbReference type="NCBI Taxonomy" id="1569628"/>
    <lineage>
        <taxon>Eukaryota</taxon>
        <taxon>Fungi</taxon>
        <taxon>Dikarya</taxon>
        <taxon>Basidiomycota</taxon>
        <taxon>Ustilaginomycotina</taxon>
        <taxon>Exobasidiomycetes</taxon>
        <taxon>Microstromatales</taxon>
        <taxon>Microstromatales incertae sedis</taxon>
        <taxon>Jaminaea</taxon>
    </lineage>
</organism>
<keyword evidence="10" id="KW-1185">Reference proteome</keyword>
<dbReference type="GO" id="GO:0005829">
    <property type="term" value="C:cytosol"/>
    <property type="evidence" value="ECO:0007669"/>
    <property type="project" value="TreeGrafter"/>
</dbReference>
<dbReference type="OrthoDB" id="379794at2759"/>
<evidence type="ECO:0000256" key="2">
    <source>
        <dbReference type="ARBA" id="ARBA00022618"/>
    </source>
</evidence>
<dbReference type="Proteomes" id="UP000245884">
    <property type="component" value="Unassembled WGS sequence"/>
</dbReference>
<evidence type="ECO:0000313" key="9">
    <source>
        <dbReference type="EMBL" id="PWN27022.1"/>
    </source>
</evidence>
<keyword evidence="2" id="KW-0132">Cell division</keyword>
<evidence type="ECO:0000256" key="6">
    <source>
        <dbReference type="ARBA" id="ARBA00044805"/>
    </source>
</evidence>